<dbReference type="EMBL" id="HE573024">
    <property type="protein sequence ID" value="CCC49784.1"/>
    <property type="molecule type" value="Genomic_DNA"/>
</dbReference>
<organism evidence="1">
    <name type="scientific">Trypanosoma vivax (strain Y486)</name>
    <dbReference type="NCBI Taxonomy" id="1055687"/>
    <lineage>
        <taxon>Eukaryota</taxon>
        <taxon>Discoba</taxon>
        <taxon>Euglenozoa</taxon>
        <taxon>Kinetoplastea</taxon>
        <taxon>Metakinetoplastina</taxon>
        <taxon>Trypanosomatida</taxon>
        <taxon>Trypanosomatidae</taxon>
        <taxon>Trypanosoma</taxon>
        <taxon>Duttonella</taxon>
    </lineage>
</organism>
<gene>
    <name evidence="1" type="ORF">TVY486_0803920</name>
</gene>
<reference evidence="1" key="1">
    <citation type="journal article" date="2012" name="Proc. Natl. Acad. Sci. U.S.A.">
        <title>Antigenic diversity is generated by distinct evolutionary mechanisms in African trypanosome species.</title>
        <authorList>
            <person name="Jackson A.P."/>
            <person name="Berry A."/>
            <person name="Aslett M."/>
            <person name="Allison H.C."/>
            <person name="Burton P."/>
            <person name="Vavrova-Anderson J."/>
            <person name="Brown R."/>
            <person name="Browne H."/>
            <person name="Corton N."/>
            <person name="Hauser H."/>
            <person name="Gamble J."/>
            <person name="Gilderthorp R."/>
            <person name="Marcello L."/>
            <person name="McQuillan J."/>
            <person name="Otto T.D."/>
            <person name="Quail M.A."/>
            <person name="Sanders M.J."/>
            <person name="van Tonder A."/>
            <person name="Ginger M.L."/>
            <person name="Field M.C."/>
            <person name="Barry J.D."/>
            <person name="Hertz-Fowler C."/>
            <person name="Berriman M."/>
        </authorList>
    </citation>
    <scope>NUCLEOTIDE SEQUENCE</scope>
    <source>
        <strain evidence="1">Y486</strain>
    </source>
</reference>
<dbReference type="PROSITE" id="PS51257">
    <property type="entry name" value="PROKAR_LIPOPROTEIN"/>
    <property type="match status" value="1"/>
</dbReference>
<accession>G0U129</accession>
<dbReference type="AlphaFoldDB" id="G0U129"/>
<dbReference type="VEuPathDB" id="TriTrypDB:TvY486_0803920"/>
<proteinExistence type="predicted"/>
<sequence length="102" mass="10833">MTVRDESTCGCSVLVIGCTQAWFVEHPDPLAGGISIFSLNKHESLVAGICLAVRTAGLPRALCVVENSTAKPSPSLFSASLLVKLLHVYLLHFPISFPPIAT</sequence>
<name>G0U129_TRYVY</name>
<evidence type="ECO:0000313" key="1">
    <source>
        <dbReference type="EMBL" id="CCC49784.1"/>
    </source>
</evidence>
<protein>
    <submittedName>
        <fullName evidence="1">Uncharacterized protein</fullName>
    </submittedName>
</protein>